<evidence type="ECO:0000313" key="4">
    <source>
        <dbReference type="EMBL" id="ACU74722.1"/>
    </source>
</evidence>
<organism evidence="4 5">
    <name type="scientific">Catenulispora acidiphila (strain DSM 44928 / JCM 14897 / NBRC 102108 / NRRL B-24433 / ID139908)</name>
    <dbReference type="NCBI Taxonomy" id="479433"/>
    <lineage>
        <taxon>Bacteria</taxon>
        <taxon>Bacillati</taxon>
        <taxon>Actinomycetota</taxon>
        <taxon>Actinomycetes</taxon>
        <taxon>Catenulisporales</taxon>
        <taxon>Catenulisporaceae</taxon>
        <taxon>Catenulispora</taxon>
    </lineage>
</organism>
<dbReference type="STRING" id="479433.Caci_5864"/>
<dbReference type="Pfam" id="PF20611">
    <property type="entry name" value="DUF6801"/>
    <property type="match status" value="1"/>
</dbReference>
<dbReference type="KEGG" id="cai:Caci_5864"/>
<dbReference type="EMBL" id="CP001700">
    <property type="protein sequence ID" value="ACU74722.1"/>
    <property type="molecule type" value="Genomic_DNA"/>
</dbReference>
<dbReference type="HOGENOM" id="CLU_813007_0_0_11"/>
<feature type="region of interest" description="Disordered" evidence="1">
    <location>
        <begin position="272"/>
        <end position="303"/>
    </location>
</feature>
<keyword evidence="2" id="KW-0812">Transmembrane</keyword>
<dbReference type="InParanoid" id="C7QDU8"/>
<evidence type="ECO:0000313" key="5">
    <source>
        <dbReference type="Proteomes" id="UP000000851"/>
    </source>
</evidence>
<evidence type="ECO:0000259" key="3">
    <source>
        <dbReference type="Pfam" id="PF20611"/>
    </source>
</evidence>
<feature type="domain" description="DUF6801" evidence="3">
    <location>
        <begin position="42"/>
        <end position="192"/>
    </location>
</feature>
<keyword evidence="5" id="KW-1185">Reference proteome</keyword>
<feature type="region of interest" description="Disordered" evidence="1">
    <location>
        <begin position="205"/>
        <end position="236"/>
    </location>
</feature>
<proteinExistence type="predicted"/>
<gene>
    <name evidence="4" type="ordered locus">Caci_5864</name>
</gene>
<protein>
    <recommendedName>
        <fullName evidence="3">DUF6801 domain-containing protein</fullName>
    </recommendedName>
</protein>
<evidence type="ECO:0000256" key="2">
    <source>
        <dbReference type="SAM" id="Phobius"/>
    </source>
</evidence>
<sequence length="341" mass="33501" precursor="true">MRRKITARKITEVTVVAVAAVGAAGLARPVASQASDSSATLRYHCGFPVIGVQSVVAEVAWTIPPTVQVGQPMASSVLSVRATIPPQVVLTLRLRGAASLSGTADIDSAINAPQGVVADKATLTVPKVSVPALGSMTVSASGKTPPVSLSQAGSAHFDAGAIAMHLRGYTVGGSPEAPFDVDCTLDRGQSDVVATFEIAAAAPTSSATSSSVAQTPTSSISSTAQQPAASSASSSGGAAVVSSSAAATVPTRRESVPSASSVEAIAPLTTSDSAATGSAVPTDSVPAAAEHATSGTDAAASPTADKGAAVTDWLIVACALLAAGGAGVFTTSRLKKRQNIT</sequence>
<reference evidence="4 5" key="1">
    <citation type="journal article" date="2009" name="Stand. Genomic Sci.">
        <title>Complete genome sequence of Catenulispora acidiphila type strain (ID 139908).</title>
        <authorList>
            <person name="Copeland A."/>
            <person name="Lapidus A."/>
            <person name="Glavina Del Rio T."/>
            <person name="Nolan M."/>
            <person name="Lucas S."/>
            <person name="Chen F."/>
            <person name="Tice H."/>
            <person name="Cheng J.F."/>
            <person name="Bruce D."/>
            <person name="Goodwin L."/>
            <person name="Pitluck S."/>
            <person name="Mikhailova N."/>
            <person name="Pati A."/>
            <person name="Ivanova N."/>
            <person name="Mavromatis K."/>
            <person name="Chen A."/>
            <person name="Palaniappan K."/>
            <person name="Chain P."/>
            <person name="Land M."/>
            <person name="Hauser L."/>
            <person name="Chang Y.J."/>
            <person name="Jeffries C.D."/>
            <person name="Chertkov O."/>
            <person name="Brettin T."/>
            <person name="Detter J.C."/>
            <person name="Han C."/>
            <person name="Ali Z."/>
            <person name="Tindall B.J."/>
            <person name="Goker M."/>
            <person name="Bristow J."/>
            <person name="Eisen J.A."/>
            <person name="Markowitz V."/>
            <person name="Hugenholtz P."/>
            <person name="Kyrpides N.C."/>
            <person name="Klenk H.P."/>
        </authorList>
    </citation>
    <scope>NUCLEOTIDE SEQUENCE [LARGE SCALE GENOMIC DNA]</scope>
    <source>
        <strain evidence="5">DSM 44928 / JCM 14897 / NBRC 102108 / NRRL B-24433 / ID139908</strain>
    </source>
</reference>
<evidence type="ECO:0000256" key="1">
    <source>
        <dbReference type="SAM" id="MobiDB-lite"/>
    </source>
</evidence>
<dbReference type="AlphaFoldDB" id="C7QDU8"/>
<dbReference type="InterPro" id="IPR046542">
    <property type="entry name" value="DUF6801"/>
</dbReference>
<keyword evidence="2" id="KW-0472">Membrane</keyword>
<feature type="transmembrane region" description="Helical" evidence="2">
    <location>
        <begin position="313"/>
        <end position="331"/>
    </location>
</feature>
<keyword evidence="2" id="KW-1133">Transmembrane helix</keyword>
<feature type="compositionally biased region" description="Polar residues" evidence="1">
    <location>
        <begin position="272"/>
        <end position="281"/>
    </location>
</feature>
<dbReference type="Proteomes" id="UP000000851">
    <property type="component" value="Chromosome"/>
</dbReference>
<dbReference type="eggNOG" id="ENOG5032YHI">
    <property type="taxonomic scope" value="Bacteria"/>
</dbReference>
<name>C7QDU8_CATAD</name>
<accession>C7QDU8</accession>